<evidence type="ECO:0000259" key="5">
    <source>
        <dbReference type="Pfam" id="PF06441"/>
    </source>
</evidence>
<dbReference type="SUPFAM" id="SSF53474">
    <property type="entry name" value="alpha/beta-Hydrolases"/>
    <property type="match status" value="1"/>
</dbReference>
<feature type="domain" description="Epoxide hydrolase N-terminal" evidence="5">
    <location>
        <begin position="4"/>
        <end position="77"/>
    </location>
</feature>
<accession>A0A853DES3</accession>
<dbReference type="AlphaFoldDB" id="A0A853DES3"/>
<dbReference type="PRINTS" id="PR00412">
    <property type="entry name" value="EPOXHYDRLASE"/>
</dbReference>
<dbReference type="Proteomes" id="UP000571817">
    <property type="component" value="Unassembled WGS sequence"/>
</dbReference>
<dbReference type="Pfam" id="PF06441">
    <property type="entry name" value="EHN"/>
    <property type="match status" value="1"/>
</dbReference>
<keyword evidence="2" id="KW-0058">Aromatic hydrocarbons catabolism</keyword>
<name>A0A853DES3_9MICO</name>
<protein>
    <submittedName>
        <fullName evidence="6">Pimeloyl-ACP methyl ester carboxylesterase</fullName>
    </submittedName>
</protein>
<dbReference type="EMBL" id="JACCFW010000001">
    <property type="protein sequence ID" value="NYJ76056.1"/>
    <property type="molecule type" value="Genomic_DNA"/>
</dbReference>
<organism evidence="6 7">
    <name type="scientific">Allobranchiibius huperziae</name>
    <dbReference type="NCBI Taxonomy" id="1874116"/>
    <lineage>
        <taxon>Bacteria</taxon>
        <taxon>Bacillati</taxon>
        <taxon>Actinomycetota</taxon>
        <taxon>Actinomycetes</taxon>
        <taxon>Micrococcales</taxon>
        <taxon>Dermacoccaceae</taxon>
        <taxon>Allobranchiibius</taxon>
    </lineage>
</organism>
<evidence type="ECO:0000256" key="1">
    <source>
        <dbReference type="ARBA" id="ARBA00010088"/>
    </source>
</evidence>
<evidence type="ECO:0000256" key="2">
    <source>
        <dbReference type="ARBA" id="ARBA00022797"/>
    </source>
</evidence>
<evidence type="ECO:0000256" key="3">
    <source>
        <dbReference type="ARBA" id="ARBA00022801"/>
    </source>
</evidence>
<feature type="active site" description="Proton acceptor" evidence="4">
    <location>
        <position position="329"/>
    </location>
</feature>
<feature type="active site" description="Proton donor" evidence="4">
    <location>
        <position position="271"/>
    </location>
</feature>
<sequence length="357" mass="38224">MSDEDWARGVPGTWLDGLLTEWRDLDVTALQERLAQVRHLRADIDGRGVHVVIAEGRGPDPLPLLLCNGWPSSFLEYLEVLPLLTDPGAHGGDPADAFTVVAPALPGFGLSDPPPPGGSGQAQTAQLWHDLMSSGLGHRRYVAHGSDLGAGVVMQLARAHPDAVAGIHLATPGLPLAAKPWTEAEADYARAVESWTAAEGSYAHQHATKPNTVAAALQDSPAGLAAWIAEKIVAWSPQTNAGDTTFPRDLLLATPTLYWATGSIGSSMLPYWNYMHGGRVMPDPEQRPAVPTAVTNFGGERLPLPPAPRDLAERYVEVSDWREYESGGHFPAACEPQLFAETLRSVFRPARTVATPS</sequence>
<evidence type="ECO:0000313" key="7">
    <source>
        <dbReference type="Proteomes" id="UP000571817"/>
    </source>
</evidence>
<dbReference type="Gene3D" id="3.40.50.1820">
    <property type="entry name" value="alpha/beta hydrolase"/>
    <property type="match status" value="1"/>
</dbReference>
<keyword evidence="7" id="KW-1185">Reference proteome</keyword>
<dbReference type="GO" id="GO:0097176">
    <property type="term" value="P:epoxide metabolic process"/>
    <property type="evidence" value="ECO:0007669"/>
    <property type="project" value="TreeGrafter"/>
</dbReference>
<gene>
    <name evidence="6" type="ORF">HNR15_003019</name>
</gene>
<dbReference type="InterPro" id="IPR010497">
    <property type="entry name" value="Epoxide_hydro_N"/>
</dbReference>
<dbReference type="PIRSF" id="PIRSF001112">
    <property type="entry name" value="Epoxide_hydrolase"/>
    <property type="match status" value="1"/>
</dbReference>
<proteinExistence type="inferred from homology"/>
<evidence type="ECO:0000256" key="4">
    <source>
        <dbReference type="PIRSR" id="PIRSR001112-1"/>
    </source>
</evidence>
<dbReference type="InterPro" id="IPR016292">
    <property type="entry name" value="Epoxide_hydrolase"/>
</dbReference>
<keyword evidence="3" id="KW-0378">Hydrolase</keyword>
<dbReference type="PANTHER" id="PTHR21661:SF35">
    <property type="entry name" value="EPOXIDE HYDROLASE"/>
    <property type="match status" value="1"/>
</dbReference>
<feature type="active site" description="Nucleophile" evidence="4">
    <location>
        <position position="147"/>
    </location>
</feature>
<reference evidence="6 7" key="1">
    <citation type="submission" date="2020-07" db="EMBL/GenBank/DDBJ databases">
        <title>Sequencing the genomes of 1000 actinobacteria strains.</title>
        <authorList>
            <person name="Klenk H.-P."/>
        </authorList>
    </citation>
    <scope>NUCLEOTIDE SEQUENCE [LARGE SCALE GENOMIC DNA]</scope>
    <source>
        <strain evidence="6 7">DSM 29531</strain>
    </source>
</reference>
<dbReference type="GO" id="GO:0004301">
    <property type="term" value="F:epoxide hydrolase activity"/>
    <property type="evidence" value="ECO:0007669"/>
    <property type="project" value="TreeGrafter"/>
</dbReference>
<comment type="similarity">
    <text evidence="1">Belongs to the peptidase S33 family.</text>
</comment>
<dbReference type="PANTHER" id="PTHR21661">
    <property type="entry name" value="EPOXIDE HYDROLASE 1-RELATED"/>
    <property type="match status" value="1"/>
</dbReference>
<evidence type="ECO:0000313" key="6">
    <source>
        <dbReference type="EMBL" id="NYJ76056.1"/>
    </source>
</evidence>
<comment type="caution">
    <text evidence="6">The sequence shown here is derived from an EMBL/GenBank/DDBJ whole genome shotgun (WGS) entry which is preliminary data.</text>
</comment>
<dbReference type="InterPro" id="IPR000639">
    <property type="entry name" value="Epox_hydrolase-like"/>
</dbReference>
<dbReference type="InterPro" id="IPR029058">
    <property type="entry name" value="AB_hydrolase_fold"/>
</dbReference>